<dbReference type="InterPro" id="IPR009057">
    <property type="entry name" value="Homeodomain-like_sf"/>
</dbReference>
<dbReference type="SMART" id="SM00342">
    <property type="entry name" value="HTH_ARAC"/>
    <property type="match status" value="1"/>
</dbReference>
<dbReference type="GO" id="GO:0043565">
    <property type="term" value="F:sequence-specific DNA binding"/>
    <property type="evidence" value="ECO:0007669"/>
    <property type="project" value="InterPro"/>
</dbReference>
<dbReference type="OrthoDB" id="252470at2"/>
<evidence type="ECO:0000256" key="1">
    <source>
        <dbReference type="ARBA" id="ARBA00023015"/>
    </source>
</evidence>
<feature type="domain" description="HTH araC/xylS-type" evidence="4">
    <location>
        <begin position="212"/>
        <end position="313"/>
    </location>
</feature>
<dbReference type="Pfam" id="PF14525">
    <property type="entry name" value="AraC_binding_2"/>
    <property type="match status" value="1"/>
</dbReference>
<organism evidence="5 6">
    <name type="scientific">Methylobacterium platani</name>
    <dbReference type="NCBI Taxonomy" id="427683"/>
    <lineage>
        <taxon>Bacteria</taxon>
        <taxon>Pseudomonadati</taxon>
        <taxon>Pseudomonadota</taxon>
        <taxon>Alphaproteobacteria</taxon>
        <taxon>Hyphomicrobiales</taxon>
        <taxon>Methylobacteriaceae</taxon>
        <taxon>Methylobacterium</taxon>
    </lineage>
</organism>
<gene>
    <name evidence="5" type="ORF">A5481_13455</name>
</gene>
<dbReference type="PROSITE" id="PS00041">
    <property type="entry name" value="HTH_ARAC_FAMILY_1"/>
    <property type="match status" value="1"/>
</dbReference>
<sequence length="330" mass="36576">MQQIFSTVNQSPQQGFRRWQELLNAQLLPIEIERLGDGPFQATFDAAAVGPLRLSRVTQGAFRSETTAAAHRRCDKGDTIPVIFKERGVSTTVQDGRESVQRAGDILLLDWRPNVRTTLTDSQTLFVEVPRERLEIAFGSTRRYLGLTIGADLGSTQMATGFIQQLTRLSSQLAPDSATRMGSIAVDLIVAGVAERLAQEVPRPLHGTVAVQRAKAYIKAHLGDRSLDPPTLAAAIGLSLRRLQELFAERDSNISDYIWFRRLRTAEKRLVDPGCAHLSIGAVAQSCGFADQAHFSRRFKALHGMTPSEYRVRLATRSRPDLQHLPLPSR</sequence>
<dbReference type="Gene3D" id="1.10.10.60">
    <property type="entry name" value="Homeodomain-like"/>
    <property type="match status" value="1"/>
</dbReference>
<dbReference type="Proteomes" id="UP000078316">
    <property type="component" value="Unassembled WGS sequence"/>
</dbReference>
<protein>
    <submittedName>
        <fullName evidence="5">AraC family transcriptional regulator</fullName>
    </submittedName>
</protein>
<dbReference type="PROSITE" id="PS01124">
    <property type="entry name" value="HTH_ARAC_FAMILY_2"/>
    <property type="match status" value="1"/>
</dbReference>
<proteinExistence type="predicted"/>
<dbReference type="RefSeq" id="WP_048436910.1">
    <property type="nucleotide sequence ID" value="NZ_LWHQ01000022.1"/>
</dbReference>
<evidence type="ECO:0000256" key="3">
    <source>
        <dbReference type="ARBA" id="ARBA00023163"/>
    </source>
</evidence>
<keyword evidence="3" id="KW-0804">Transcription</keyword>
<keyword evidence="2" id="KW-0238">DNA-binding</keyword>
<dbReference type="InterPro" id="IPR050204">
    <property type="entry name" value="AraC_XylS_family_regulators"/>
</dbReference>
<evidence type="ECO:0000313" key="5">
    <source>
        <dbReference type="EMBL" id="OAS24730.1"/>
    </source>
</evidence>
<dbReference type="InterPro" id="IPR018062">
    <property type="entry name" value="HTH_AraC-typ_CS"/>
</dbReference>
<dbReference type="PANTHER" id="PTHR46796:SF6">
    <property type="entry name" value="ARAC SUBFAMILY"/>
    <property type="match status" value="1"/>
</dbReference>
<dbReference type="Pfam" id="PF12833">
    <property type="entry name" value="HTH_18"/>
    <property type="match status" value="1"/>
</dbReference>
<keyword evidence="1" id="KW-0805">Transcription regulation</keyword>
<dbReference type="InterPro" id="IPR020449">
    <property type="entry name" value="Tscrpt_reg_AraC-type_HTH"/>
</dbReference>
<name>A0A179SE26_9HYPH</name>
<dbReference type="PRINTS" id="PR00032">
    <property type="entry name" value="HTHARAC"/>
</dbReference>
<dbReference type="InterPro" id="IPR018060">
    <property type="entry name" value="HTH_AraC"/>
</dbReference>
<dbReference type="InterPro" id="IPR035418">
    <property type="entry name" value="AraC-bd_2"/>
</dbReference>
<dbReference type="AlphaFoldDB" id="A0A179SE26"/>
<dbReference type="PANTHER" id="PTHR46796">
    <property type="entry name" value="HTH-TYPE TRANSCRIPTIONAL ACTIVATOR RHAS-RELATED"/>
    <property type="match status" value="1"/>
</dbReference>
<evidence type="ECO:0000313" key="6">
    <source>
        <dbReference type="Proteomes" id="UP000078316"/>
    </source>
</evidence>
<dbReference type="EMBL" id="LWHQ01000022">
    <property type="protein sequence ID" value="OAS24730.1"/>
    <property type="molecule type" value="Genomic_DNA"/>
</dbReference>
<comment type="caution">
    <text evidence="5">The sequence shown here is derived from an EMBL/GenBank/DDBJ whole genome shotgun (WGS) entry which is preliminary data.</text>
</comment>
<dbReference type="GO" id="GO:0003700">
    <property type="term" value="F:DNA-binding transcription factor activity"/>
    <property type="evidence" value="ECO:0007669"/>
    <property type="project" value="InterPro"/>
</dbReference>
<dbReference type="SUPFAM" id="SSF46689">
    <property type="entry name" value="Homeodomain-like"/>
    <property type="match status" value="1"/>
</dbReference>
<evidence type="ECO:0000256" key="2">
    <source>
        <dbReference type="ARBA" id="ARBA00023125"/>
    </source>
</evidence>
<accession>A0A179SE26</accession>
<evidence type="ECO:0000259" key="4">
    <source>
        <dbReference type="PROSITE" id="PS01124"/>
    </source>
</evidence>
<reference evidence="5 6" key="1">
    <citation type="submission" date="2016-04" db="EMBL/GenBank/DDBJ databases">
        <authorList>
            <person name="Evans L.H."/>
            <person name="Alamgir A."/>
            <person name="Owens N."/>
            <person name="Weber N.D."/>
            <person name="Virtaneva K."/>
            <person name="Barbian K."/>
            <person name="Babar A."/>
            <person name="Rosenke K."/>
        </authorList>
    </citation>
    <scope>NUCLEOTIDE SEQUENCE [LARGE SCALE GENOMIC DNA]</scope>
    <source>
        <strain evidence="5 6">PMB02</strain>
    </source>
</reference>
<dbReference type="STRING" id="427683.A5481_13455"/>